<keyword evidence="2" id="KW-1185">Reference proteome</keyword>
<gene>
    <name evidence="1" type="ORF">KC01_LOCUS33626</name>
</gene>
<evidence type="ECO:0000313" key="1">
    <source>
        <dbReference type="EMBL" id="CAL1606449.1"/>
    </source>
</evidence>
<dbReference type="Proteomes" id="UP001497482">
    <property type="component" value="Chromosome 5"/>
</dbReference>
<evidence type="ECO:0000313" key="2">
    <source>
        <dbReference type="Proteomes" id="UP001497482"/>
    </source>
</evidence>
<dbReference type="EMBL" id="OZ035827">
    <property type="protein sequence ID" value="CAL1606449.1"/>
    <property type="molecule type" value="Genomic_DNA"/>
</dbReference>
<sequence length="85" mass="9579">MFLSSLFIWKDKTSVTEEFGGPRNVPWGMTSPDSQGRWMKTFCARSVVGSLRNQFRLHTVNMPSVTPASLSGSHSSRFVLWIVQS</sequence>
<proteinExistence type="predicted"/>
<name>A0AAV2LZI8_KNICA</name>
<dbReference type="AlphaFoldDB" id="A0AAV2LZI8"/>
<accession>A0AAV2LZI8</accession>
<organism evidence="1 2">
    <name type="scientific">Knipowitschia caucasica</name>
    <name type="common">Caucasian dwarf goby</name>
    <name type="synonym">Pomatoschistus caucasicus</name>
    <dbReference type="NCBI Taxonomy" id="637954"/>
    <lineage>
        <taxon>Eukaryota</taxon>
        <taxon>Metazoa</taxon>
        <taxon>Chordata</taxon>
        <taxon>Craniata</taxon>
        <taxon>Vertebrata</taxon>
        <taxon>Euteleostomi</taxon>
        <taxon>Actinopterygii</taxon>
        <taxon>Neopterygii</taxon>
        <taxon>Teleostei</taxon>
        <taxon>Neoteleostei</taxon>
        <taxon>Acanthomorphata</taxon>
        <taxon>Gobiaria</taxon>
        <taxon>Gobiiformes</taxon>
        <taxon>Gobioidei</taxon>
        <taxon>Gobiidae</taxon>
        <taxon>Gobiinae</taxon>
        <taxon>Knipowitschia</taxon>
    </lineage>
</organism>
<reference evidence="1 2" key="1">
    <citation type="submission" date="2024-04" db="EMBL/GenBank/DDBJ databases">
        <authorList>
            <person name="Waldvogel A.-M."/>
            <person name="Schoenle A."/>
        </authorList>
    </citation>
    <scope>NUCLEOTIDE SEQUENCE [LARGE SCALE GENOMIC DNA]</scope>
</reference>
<protein>
    <submittedName>
        <fullName evidence="1">Uncharacterized protein</fullName>
    </submittedName>
</protein>